<dbReference type="Pfam" id="PF01551">
    <property type="entry name" value="Peptidase_M23"/>
    <property type="match status" value="1"/>
</dbReference>
<keyword evidence="1" id="KW-0812">Transmembrane</keyword>
<comment type="caution">
    <text evidence="3">The sequence shown here is derived from an EMBL/GenBank/DDBJ whole genome shotgun (WGS) entry which is preliminary data.</text>
</comment>
<dbReference type="PROSITE" id="PS51782">
    <property type="entry name" value="LYSM"/>
    <property type="match status" value="2"/>
</dbReference>
<evidence type="ECO:0000313" key="4">
    <source>
        <dbReference type="Proteomes" id="UP000177208"/>
    </source>
</evidence>
<dbReference type="SUPFAM" id="SSF54106">
    <property type="entry name" value="LysM domain"/>
    <property type="match status" value="2"/>
</dbReference>
<dbReference type="Gene3D" id="3.10.350.10">
    <property type="entry name" value="LysM domain"/>
    <property type="match status" value="2"/>
</dbReference>
<dbReference type="PANTHER" id="PTHR21666:SF270">
    <property type="entry name" value="MUREIN HYDROLASE ACTIVATOR ENVC"/>
    <property type="match status" value="1"/>
</dbReference>
<dbReference type="SMART" id="SM00257">
    <property type="entry name" value="LysM"/>
    <property type="match status" value="2"/>
</dbReference>
<evidence type="ECO:0000259" key="2">
    <source>
        <dbReference type="PROSITE" id="PS51782"/>
    </source>
</evidence>
<dbReference type="CDD" id="cd12797">
    <property type="entry name" value="M23_peptidase"/>
    <property type="match status" value="1"/>
</dbReference>
<dbReference type="Pfam" id="PF01476">
    <property type="entry name" value="LysM"/>
    <property type="match status" value="2"/>
</dbReference>
<dbReference type="Gene3D" id="2.70.70.10">
    <property type="entry name" value="Glucose Permease (Domain IIA)"/>
    <property type="match status" value="1"/>
</dbReference>
<dbReference type="CDD" id="cd00118">
    <property type="entry name" value="LysM"/>
    <property type="match status" value="2"/>
</dbReference>
<dbReference type="PANTHER" id="PTHR21666">
    <property type="entry name" value="PEPTIDASE-RELATED"/>
    <property type="match status" value="1"/>
</dbReference>
<organism evidence="3 4">
    <name type="scientific">Candidatus Roizmanbacteria bacterium RIFCSPHIGHO2_01_FULL_39_12c</name>
    <dbReference type="NCBI Taxonomy" id="1802031"/>
    <lineage>
        <taxon>Bacteria</taxon>
        <taxon>Candidatus Roizmaniibacteriota</taxon>
    </lineage>
</organism>
<gene>
    <name evidence="3" type="ORF">A2774_05985</name>
</gene>
<evidence type="ECO:0000313" key="3">
    <source>
        <dbReference type="EMBL" id="OGK15542.1"/>
    </source>
</evidence>
<feature type="transmembrane region" description="Helical" evidence="1">
    <location>
        <begin position="47"/>
        <end position="68"/>
    </location>
</feature>
<feature type="domain" description="LysM" evidence="2">
    <location>
        <begin position="111"/>
        <end position="154"/>
    </location>
</feature>
<dbReference type="EMBL" id="MFZG01000035">
    <property type="protein sequence ID" value="OGK15542.1"/>
    <property type="molecule type" value="Genomic_DNA"/>
</dbReference>
<dbReference type="InterPro" id="IPR050570">
    <property type="entry name" value="Cell_wall_metabolism_enzyme"/>
</dbReference>
<evidence type="ECO:0000256" key="1">
    <source>
        <dbReference type="SAM" id="Phobius"/>
    </source>
</evidence>
<reference evidence="3 4" key="1">
    <citation type="journal article" date="2016" name="Nat. Commun.">
        <title>Thousands of microbial genomes shed light on interconnected biogeochemical processes in an aquifer system.</title>
        <authorList>
            <person name="Anantharaman K."/>
            <person name="Brown C.T."/>
            <person name="Hug L.A."/>
            <person name="Sharon I."/>
            <person name="Castelle C.J."/>
            <person name="Probst A.J."/>
            <person name="Thomas B.C."/>
            <person name="Singh A."/>
            <person name="Wilkins M.J."/>
            <person name="Karaoz U."/>
            <person name="Brodie E.L."/>
            <person name="Williams K.H."/>
            <person name="Hubbard S.S."/>
            <person name="Banfield J.F."/>
        </authorList>
    </citation>
    <scope>NUCLEOTIDE SEQUENCE [LARGE SCALE GENOMIC DNA]</scope>
</reference>
<keyword evidence="1" id="KW-0472">Membrane</keyword>
<keyword evidence="1" id="KW-1133">Transmembrane helix</keyword>
<dbReference type="InterPro" id="IPR011055">
    <property type="entry name" value="Dup_hybrid_motif"/>
</dbReference>
<dbReference type="InterPro" id="IPR016047">
    <property type="entry name" value="M23ase_b-sheet_dom"/>
</dbReference>
<feature type="domain" description="LysM" evidence="2">
    <location>
        <begin position="160"/>
        <end position="208"/>
    </location>
</feature>
<dbReference type="InterPro" id="IPR018392">
    <property type="entry name" value="LysM"/>
</dbReference>
<dbReference type="Proteomes" id="UP000177208">
    <property type="component" value="Unassembled WGS sequence"/>
</dbReference>
<sequence length="354" mass="38847">MQDLREYLVFLKNYSKSRILSFGRSFERFKDIIVALLVAKRGRYSSYFLNSSFFLLVAAVIIAGPIIAENNPFVASFQQNSNIYQGGVVSYNPYENSLSTVISTKPRDKIVDYEVAGGDTLASIADKFDVSVDTIKWANNLKSETIKPGQILKIPPITGVVHKVVSGDNVYSIAKKYESDAQKIVNFPFNDFVDLDTFTLNPGQVLYVPDGVIEEEKPRYIAQRQVTQIQAGVKGTSNFIWPTSGSVSQYPVWYHMALDIQNRAAPPILAADTGTVTYSGCLGWGYGCHIIIDHGNGYQTLYGHMSSLGASAGQAVSQGQSIGRMGSTGRSTGTHLHFEVRSGGTLLNPLNFLK</sequence>
<dbReference type="GO" id="GO:0004222">
    <property type="term" value="F:metalloendopeptidase activity"/>
    <property type="evidence" value="ECO:0007669"/>
    <property type="project" value="TreeGrafter"/>
</dbReference>
<dbReference type="InterPro" id="IPR036779">
    <property type="entry name" value="LysM_dom_sf"/>
</dbReference>
<proteinExistence type="predicted"/>
<dbReference type="AlphaFoldDB" id="A0A1F7GA93"/>
<dbReference type="SUPFAM" id="SSF51261">
    <property type="entry name" value="Duplicated hybrid motif"/>
    <property type="match status" value="1"/>
</dbReference>
<name>A0A1F7GA93_9BACT</name>
<accession>A0A1F7GA93</accession>
<protein>
    <recommendedName>
        <fullName evidence="2">LysM domain-containing protein</fullName>
    </recommendedName>
</protein>